<feature type="region of interest" description="Disordered" evidence="2">
    <location>
        <begin position="463"/>
        <end position="485"/>
    </location>
</feature>
<organism evidence="3 4">
    <name type="scientific">Blastomyces percursus</name>
    <dbReference type="NCBI Taxonomy" id="1658174"/>
    <lineage>
        <taxon>Eukaryota</taxon>
        <taxon>Fungi</taxon>
        <taxon>Dikarya</taxon>
        <taxon>Ascomycota</taxon>
        <taxon>Pezizomycotina</taxon>
        <taxon>Eurotiomycetes</taxon>
        <taxon>Eurotiomycetidae</taxon>
        <taxon>Onygenales</taxon>
        <taxon>Ajellomycetaceae</taxon>
        <taxon>Blastomyces</taxon>
    </lineage>
</organism>
<comment type="caution">
    <text evidence="3">The sequence shown here is derived from an EMBL/GenBank/DDBJ whole genome shotgun (WGS) entry which is preliminary data.</text>
</comment>
<dbReference type="InterPro" id="IPR051468">
    <property type="entry name" value="Fungal_SecMetab_SDRs"/>
</dbReference>
<sequence>MLTSAAECHRFLGSQDAATIAVYIRRDKALCKNNGLPSILAWYLPAAASPLGNEISIHLHPHDGLHDEQFKDIRHLRYNSTIQSLQAYLTQMGQNGFKLGSDSPLKTSAITPTTREFEATLKVIDYLRDQSSMTNLTSSSPLADVISAVVSQLSLDPKLRSDYRSISQTSPPQWRSWKKRKCYICHFRLTENHRLYPSLCRPCGNFNLAGSEASLPENLSLAGMTALVTGGRINLGYHTVLRLLRCGARVIVSTRYPRDAETRYYREPDFDIWAQRLKIVGADFRSAKDAFRLVQVVQTVLSQWKDGSSDHKFEGLNILINNAAQTLTDPLKSESRAVNKEEVLRTQATNGRLLIDNDKGYEARVRGGMGLSWSSRLEGHSQFLLEGAPGDEKHAAGAAEHPPQKGLREDMVEEENGGKSSWTQTLQEIPYEDMISAHSVNAFVPLILCRELLPLMSIGRKTPLKSSTEVPDTTREGNNGRRCSNTTRRPCGYIINVSSREGLFEKTPKQSHKMGQHVHTNMSKAAINMITETEAAPLWIKHRIAMNTVDPGYMSSAPEFRQEDGCPIGFEDGAARVLWPIAVGIKDDAPVWGRFLKHFGEVHVQTGLGRGTS</sequence>
<proteinExistence type="inferred from homology"/>
<dbReference type="PANTHER" id="PTHR43544:SF2">
    <property type="entry name" value="OXIDOREDUCTASE"/>
    <property type="match status" value="1"/>
</dbReference>
<accession>A0A1J9RE23</accession>
<dbReference type="STRING" id="1658174.A0A1J9RE23"/>
<keyword evidence="4" id="KW-1185">Reference proteome</keyword>
<gene>
    <name evidence="3" type="ORF">ACJ73_02362</name>
</gene>
<evidence type="ECO:0000313" key="3">
    <source>
        <dbReference type="EMBL" id="OJD26260.1"/>
    </source>
</evidence>
<reference evidence="3 4" key="1">
    <citation type="submission" date="2015-08" db="EMBL/GenBank/DDBJ databases">
        <title>Emmonsia species relationships and genome sequence.</title>
        <authorList>
            <person name="Cuomo C.A."/>
            <person name="Schwartz I.S."/>
            <person name="Kenyon C."/>
            <person name="De Hoog G.S."/>
            <person name="Govender N.P."/>
            <person name="Botha A."/>
            <person name="Moreno L."/>
            <person name="De Vries M."/>
            <person name="Munoz J.F."/>
            <person name="Stielow J.B."/>
        </authorList>
    </citation>
    <scope>NUCLEOTIDE SEQUENCE [LARGE SCALE GENOMIC DNA]</scope>
    <source>
        <strain evidence="3 4">EI222</strain>
    </source>
</reference>
<dbReference type="Gene3D" id="3.40.50.720">
    <property type="entry name" value="NAD(P)-binding Rossmann-like Domain"/>
    <property type="match status" value="2"/>
</dbReference>
<dbReference type="VEuPathDB" id="FungiDB:ACJ73_02362"/>
<evidence type="ECO:0000313" key="4">
    <source>
        <dbReference type="Proteomes" id="UP000242791"/>
    </source>
</evidence>
<protein>
    <recommendedName>
        <fullName evidence="5">Oxidoreductase</fullName>
    </recommendedName>
</protein>
<dbReference type="SUPFAM" id="SSF51735">
    <property type="entry name" value="NAD(P)-binding Rossmann-fold domains"/>
    <property type="match status" value="1"/>
</dbReference>
<dbReference type="InterPro" id="IPR036291">
    <property type="entry name" value="NAD(P)-bd_dom_sf"/>
</dbReference>
<evidence type="ECO:0008006" key="5">
    <source>
        <dbReference type="Google" id="ProtNLM"/>
    </source>
</evidence>
<comment type="similarity">
    <text evidence="1">Belongs to the short-chain dehydrogenases/reductases (SDR) family.</text>
</comment>
<dbReference type="GO" id="GO:0005737">
    <property type="term" value="C:cytoplasm"/>
    <property type="evidence" value="ECO:0007669"/>
    <property type="project" value="TreeGrafter"/>
</dbReference>
<dbReference type="GO" id="GO:0016491">
    <property type="term" value="F:oxidoreductase activity"/>
    <property type="evidence" value="ECO:0007669"/>
    <property type="project" value="TreeGrafter"/>
</dbReference>
<dbReference type="Proteomes" id="UP000242791">
    <property type="component" value="Unassembled WGS sequence"/>
</dbReference>
<dbReference type="OrthoDB" id="191139at2759"/>
<dbReference type="PANTHER" id="PTHR43544">
    <property type="entry name" value="SHORT-CHAIN DEHYDROGENASE/REDUCTASE"/>
    <property type="match status" value="1"/>
</dbReference>
<dbReference type="EMBL" id="LGTZ01000250">
    <property type="protein sequence ID" value="OJD26260.1"/>
    <property type="molecule type" value="Genomic_DNA"/>
</dbReference>
<dbReference type="AlphaFoldDB" id="A0A1J9RE23"/>
<name>A0A1J9RE23_9EURO</name>
<feature type="region of interest" description="Disordered" evidence="2">
    <location>
        <begin position="387"/>
        <end position="406"/>
    </location>
</feature>
<evidence type="ECO:0000256" key="2">
    <source>
        <dbReference type="SAM" id="MobiDB-lite"/>
    </source>
</evidence>
<evidence type="ECO:0000256" key="1">
    <source>
        <dbReference type="ARBA" id="ARBA00006484"/>
    </source>
</evidence>